<evidence type="ECO:0000256" key="11">
    <source>
        <dbReference type="ARBA" id="ARBA00023033"/>
    </source>
</evidence>
<feature type="binding site" description="axial binding residue" evidence="13">
    <location>
        <position position="442"/>
    </location>
    <ligand>
        <name>heme</name>
        <dbReference type="ChEBI" id="CHEBI:30413"/>
    </ligand>
    <ligandPart>
        <name>Fe</name>
        <dbReference type="ChEBI" id="CHEBI:18248"/>
    </ligandPart>
</feature>
<dbReference type="FunFam" id="1.10.630.10:FF:000042">
    <property type="entry name" value="Cytochrome P450"/>
    <property type="match status" value="1"/>
</dbReference>
<protein>
    <submittedName>
        <fullName evidence="16">Cytochrome P450 CYP6BK17</fullName>
    </submittedName>
</protein>
<dbReference type="EMBL" id="EU266589">
    <property type="protein sequence ID" value="ABX64450.1"/>
    <property type="molecule type" value="mRNA"/>
</dbReference>
<keyword evidence="11 14" id="KW-0503">Monooxygenase</keyword>
<dbReference type="InterPro" id="IPR017972">
    <property type="entry name" value="Cyt_P450_CS"/>
</dbReference>
<keyword evidence="12 15" id="KW-0472">Membrane</keyword>
<evidence type="ECO:0000256" key="7">
    <source>
        <dbReference type="ARBA" id="ARBA00022824"/>
    </source>
</evidence>
<dbReference type="Gene3D" id="1.10.630.10">
    <property type="entry name" value="Cytochrome P450"/>
    <property type="match status" value="1"/>
</dbReference>
<keyword evidence="7" id="KW-0256">Endoplasmic reticulum</keyword>
<keyword evidence="9 14" id="KW-0560">Oxidoreductase</keyword>
<reference evidence="16" key="1">
    <citation type="submission" date="2007-11" db="EMBL/GenBank/DDBJ databases">
        <title>Molecular cloning and sequence analysis of a novel P450 gene CYP6BK17 from the red flour beetle, Tribolium castaneum (rbst) (Coleoptera: Tenebrionidae).</title>
        <authorList>
            <person name="Xu Y."/>
            <person name="Jiang H."/>
            <person name="Tang P."/>
            <person name="An F."/>
            <person name="Dou W."/>
            <person name="Wang J."/>
        </authorList>
    </citation>
    <scope>NUCLEOTIDE SEQUENCE</scope>
</reference>
<dbReference type="PANTHER" id="PTHR24292">
    <property type="entry name" value="CYTOCHROME P450"/>
    <property type="match status" value="1"/>
</dbReference>
<dbReference type="Pfam" id="PF00067">
    <property type="entry name" value="p450"/>
    <property type="match status" value="1"/>
</dbReference>
<comment type="subcellular location">
    <subcellularLocation>
        <location evidence="3">Endoplasmic reticulum membrane</location>
        <topology evidence="3">Peripheral membrane protein</topology>
    </subcellularLocation>
    <subcellularLocation>
        <location evidence="2">Microsome membrane</location>
        <topology evidence="2">Peripheral membrane protein</topology>
    </subcellularLocation>
</comment>
<dbReference type="GO" id="GO:0004497">
    <property type="term" value="F:monooxygenase activity"/>
    <property type="evidence" value="ECO:0007669"/>
    <property type="project" value="UniProtKB-KW"/>
</dbReference>
<dbReference type="GO" id="GO:0005506">
    <property type="term" value="F:iron ion binding"/>
    <property type="evidence" value="ECO:0007669"/>
    <property type="project" value="InterPro"/>
</dbReference>
<evidence type="ECO:0000256" key="1">
    <source>
        <dbReference type="ARBA" id="ARBA00001971"/>
    </source>
</evidence>
<evidence type="ECO:0000256" key="9">
    <source>
        <dbReference type="ARBA" id="ARBA00023002"/>
    </source>
</evidence>
<evidence type="ECO:0000256" key="5">
    <source>
        <dbReference type="ARBA" id="ARBA00022617"/>
    </source>
</evidence>
<sequence length="505" mass="58767">MSLLISFIVKLISVLVSLIAVTLTYIKWKHQYWSKRNIPFFPPTIPFGNLENPRRKKYSIGYHIKNFYDEAKRKGWKHCGLYFFASPVYLIVDVEYLKNVMSNDFQYFVDRGMYYNEKADPISAHLFALGGDRWKNLRSKLTPTFTPAKMKMMFPTLVECVSLLLDAMEKESVNIDIKELLGRFTTDIIGSCAFGLDCNTIKEENSPFRVYGKKVFNSTRMRTFKLSFASSFPNLGRLLRIKQVSSDVSDFFSKIVKDSIEYREKNNFVRPDFLQMLIDLRKKGAGLTLEEVTAQCFIFFLGGFETSSTTMTFTLYELAKNEEIQEKLREEILRILDKHEGKITYEGISEMKYLDQVIDESLRKYPPFPFVTRTCVMDYKVPNSDVIIQKGRRVVVPILALHLDKEYWPDPQKFDPERFSDDNKPLIQQYSYIPFGEGPRYCIGMRFGLTQTKVGLVALLRDYKFSVNPRTLDPLKMAVNSFILNAEGGIWLDSQKLLKNNHRKQ</sequence>
<evidence type="ECO:0000256" key="10">
    <source>
        <dbReference type="ARBA" id="ARBA00023004"/>
    </source>
</evidence>
<proteinExistence type="evidence at transcript level"/>
<keyword evidence="15" id="KW-0812">Transmembrane</keyword>
<dbReference type="PRINTS" id="PR00463">
    <property type="entry name" value="EP450I"/>
</dbReference>
<dbReference type="GO" id="GO:0016705">
    <property type="term" value="F:oxidoreductase activity, acting on paired donors, with incorporation or reduction of molecular oxygen"/>
    <property type="evidence" value="ECO:0007669"/>
    <property type="project" value="InterPro"/>
</dbReference>
<evidence type="ECO:0000256" key="14">
    <source>
        <dbReference type="RuleBase" id="RU000461"/>
    </source>
</evidence>
<dbReference type="PRINTS" id="PR00385">
    <property type="entry name" value="P450"/>
</dbReference>
<keyword evidence="6 13" id="KW-0479">Metal-binding</keyword>
<comment type="similarity">
    <text evidence="4 14">Belongs to the cytochrome P450 family.</text>
</comment>
<accession>A9QUT5</accession>
<dbReference type="PROSITE" id="PS00086">
    <property type="entry name" value="CYTOCHROME_P450"/>
    <property type="match status" value="1"/>
</dbReference>
<evidence type="ECO:0000313" key="16">
    <source>
        <dbReference type="EMBL" id="ABX64450.1"/>
    </source>
</evidence>
<evidence type="ECO:0000256" key="8">
    <source>
        <dbReference type="ARBA" id="ARBA00022848"/>
    </source>
</evidence>
<keyword evidence="5 13" id="KW-0349">Heme</keyword>
<keyword evidence="8" id="KW-0492">Microsome</keyword>
<evidence type="ECO:0000256" key="4">
    <source>
        <dbReference type="ARBA" id="ARBA00010617"/>
    </source>
</evidence>
<dbReference type="CDD" id="cd11056">
    <property type="entry name" value="CYP6-like"/>
    <property type="match status" value="1"/>
</dbReference>
<dbReference type="GeneID" id="100327038"/>
<evidence type="ECO:0000256" key="12">
    <source>
        <dbReference type="ARBA" id="ARBA00023136"/>
    </source>
</evidence>
<dbReference type="CTD" id="100327038"/>
<dbReference type="AlphaFoldDB" id="A9QUT5"/>
<evidence type="ECO:0000256" key="15">
    <source>
        <dbReference type="SAM" id="Phobius"/>
    </source>
</evidence>
<dbReference type="PANTHER" id="PTHR24292:SF100">
    <property type="entry name" value="CYTOCHROME P450 6A16, ISOFORM B-RELATED"/>
    <property type="match status" value="1"/>
</dbReference>
<dbReference type="GO" id="GO:0005789">
    <property type="term" value="C:endoplasmic reticulum membrane"/>
    <property type="evidence" value="ECO:0007669"/>
    <property type="project" value="UniProtKB-SubCell"/>
</dbReference>
<keyword evidence="15" id="KW-1133">Transmembrane helix</keyword>
<dbReference type="InterPro" id="IPR001128">
    <property type="entry name" value="Cyt_P450"/>
</dbReference>
<evidence type="ECO:0000256" key="6">
    <source>
        <dbReference type="ARBA" id="ARBA00022723"/>
    </source>
</evidence>
<dbReference type="KEGG" id="tca:100327038"/>
<dbReference type="SUPFAM" id="SSF48264">
    <property type="entry name" value="Cytochrome P450"/>
    <property type="match status" value="1"/>
</dbReference>
<dbReference type="RefSeq" id="NP_001164281.1">
    <property type="nucleotide sequence ID" value="NM_001170810.1"/>
</dbReference>
<comment type="cofactor">
    <cofactor evidence="1 13">
        <name>heme</name>
        <dbReference type="ChEBI" id="CHEBI:30413"/>
    </cofactor>
</comment>
<evidence type="ECO:0000256" key="13">
    <source>
        <dbReference type="PIRSR" id="PIRSR602401-1"/>
    </source>
</evidence>
<evidence type="ECO:0000256" key="2">
    <source>
        <dbReference type="ARBA" id="ARBA00004174"/>
    </source>
</evidence>
<keyword evidence="10 13" id="KW-0408">Iron</keyword>
<dbReference type="InterPro" id="IPR036396">
    <property type="entry name" value="Cyt_P450_sf"/>
</dbReference>
<name>A9QUT5_TRICA</name>
<evidence type="ECO:0000256" key="3">
    <source>
        <dbReference type="ARBA" id="ARBA00004406"/>
    </source>
</evidence>
<dbReference type="InterPro" id="IPR050476">
    <property type="entry name" value="Insect_CytP450_Detox"/>
</dbReference>
<dbReference type="GO" id="GO:0020037">
    <property type="term" value="F:heme binding"/>
    <property type="evidence" value="ECO:0007669"/>
    <property type="project" value="InterPro"/>
</dbReference>
<feature type="transmembrane region" description="Helical" evidence="15">
    <location>
        <begin position="6"/>
        <end position="26"/>
    </location>
</feature>
<dbReference type="InterPro" id="IPR002401">
    <property type="entry name" value="Cyt_P450_E_grp-I"/>
</dbReference>
<organism evidence="16">
    <name type="scientific">Tribolium castaneum</name>
    <name type="common">Red flour beetle</name>
    <dbReference type="NCBI Taxonomy" id="7070"/>
    <lineage>
        <taxon>Eukaryota</taxon>
        <taxon>Metazoa</taxon>
        <taxon>Ecdysozoa</taxon>
        <taxon>Arthropoda</taxon>
        <taxon>Hexapoda</taxon>
        <taxon>Insecta</taxon>
        <taxon>Pterygota</taxon>
        <taxon>Neoptera</taxon>
        <taxon>Endopterygota</taxon>
        <taxon>Coleoptera</taxon>
        <taxon>Polyphaga</taxon>
        <taxon>Cucujiformia</taxon>
        <taxon>Tenebrionidae</taxon>
        <taxon>Tenebrionidae incertae sedis</taxon>
        <taxon>Tribolium</taxon>
    </lineage>
</organism>